<dbReference type="InterPro" id="IPR012677">
    <property type="entry name" value="Nucleotide-bd_a/b_plait_sf"/>
</dbReference>
<dbReference type="InterPro" id="IPR035979">
    <property type="entry name" value="RBD_domain_sf"/>
</dbReference>
<keyword evidence="3" id="KW-1185">Reference proteome</keyword>
<feature type="compositionally biased region" description="Basic and acidic residues" evidence="1">
    <location>
        <begin position="242"/>
        <end position="265"/>
    </location>
</feature>
<feature type="region of interest" description="Disordered" evidence="1">
    <location>
        <begin position="238"/>
        <end position="331"/>
    </location>
</feature>
<name>A0A6A6CN70_ZASCE</name>
<dbReference type="Proteomes" id="UP000799537">
    <property type="component" value="Unassembled WGS sequence"/>
</dbReference>
<feature type="compositionally biased region" description="Polar residues" evidence="1">
    <location>
        <begin position="61"/>
        <end position="87"/>
    </location>
</feature>
<feature type="compositionally biased region" description="Polar residues" evidence="1">
    <location>
        <begin position="97"/>
        <end position="106"/>
    </location>
</feature>
<dbReference type="OrthoDB" id="5374349at2759"/>
<feature type="compositionally biased region" description="Gly residues" evidence="1">
    <location>
        <begin position="322"/>
        <end position="331"/>
    </location>
</feature>
<dbReference type="AlphaFoldDB" id="A0A6A6CN70"/>
<sequence>MAATKDQPPRSLDDMLRESREKRKAQDLAQEIFGRRSKTPATRGAKPAQPASLASRVGVTKRTSSLSRSNTAPTRNARNPPSFNRPSNDNHRASKPSAFTQISSDPVSDARSNGYGGYDAPAANGGGPGVSIRGAAAGPHVVIASNFAPGTTAADIESVMLDVGGQMTECRLVATTPTVMAEMTFVEKSGAETVINTFNNKKADGRTLHVYWKATGTGPRGQQQPPPQADVIDDSMEVDQNAESREAENRLREERRGRSDRDPRESFPTGPKNDRPYEDDYYRGPRRAEPAYQDGRYGFEGNRYGRGRYRDEGRMYSDRMGRGGGGQSWRP</sequence>
<dbReference type="RefSeq" id="XP_033668567.1">
    <property type="nucleotide sequence ID" value="XM_033812434.1"/>
</dbReference>
<evidence type="ECO:0000313" key="2">
    <source>
        <dbReference type="EMBL" id="KAF2167678.1"/>
    </source>
</evidence>
<evidence type="ECO:0008006" key="4">
    <source>
        <dbReference type="Google" id="ProtNLM"/>
    </source>
</evidence>
<feature type="region of interest" description="Disordered" evidence="1">
    <location>
        <begin position="1"/>
        <end position="115"/>
    </location>
</feature>
<dbReference type="EMBL" id="ML993592">
    <property type="protein sequence ID" value="KAF2167678.1"/>
    <property type="molecule type" value="Genomic_DNA"/>
</dbReference>
<proteinExistence type="predicted"/>
<protein>
    <recommendedName>
        <fullName evidence="4">RRM domain-containing protein</fullName>
    </recommendedName>
</protein>
<organism evidence="2 3">
    <name type="scientific">Zasmidium cellare ATCC 36951</name>
    <dbReference type="NCBI Taxonomy" id="1080233"/>
    <lineage>
        <taxon>Eukaryota</taxon>
        <taxon>Fungi</taxon>
        <taxon>Dikarya</taxon>
        <taxon>Ascomycota</taxon>
        <taxon>Pezizomycotina</taxon>
        <taxon>Dothideomycetes</taxon>
        <taxon>Dothideomycetidae</taxon>
        <taxon>Mycosphaerellales</taxon>
        <taxon>Mycosphaerellaceae</taxon>
        <taxon>Zasmidium</taxon>
    </lineage>
</organism>
<feature type="compositionally biased region" description="Basic and acidic residues" evidence="1">
    <location>
        <begin position="7"/>
        <end position="26"/>
    </location>
</feature>
<dbReference type="SUPFAM" id="SSF54928">
    <property type="entry name" value="RNA-binding domain, RBD"/>
    <property type="match status" value="1"/>
</dbReference>
<dbReference type="GO" id="GO:0003676">
    <property type="term" value="F:nucleic acid binding"/>
    <property type="evidence" value="ECO:0007669"/>
    <property type="project" value="InterPro"/>
</dbReference>
<evidence type="ECO:0000256" key="1">
    <source>
        <dbReference type="SAM" id="MobiDB-lite"/>
    </source>
</evidence>
<evidence type="ECO:0000313" key="3">
    <source>
        <dbReference type="Proteomes" id="UP000799537"/>
    </source>
</evidence>
<feature type="compositionally biased region" description="Basic and acidic residues" evidence="1">
    <location>
        <begin position="272"/>
        <end position="289"/>
    </location>
</feature>
<accession>A0A6A6CN70</accession>
<reference evidence="2" key="1">
    <citation type="journal article" date="2020" name="Stud. Mycol.">
        <title>101 Dothideomycetes genomes: a test case for predicting lifestyles and emergence of pathogens.</title>
        <authorList>
            <person name="Haridas S."/>
            <person name="Albert R."/>
            <person name="Binder M."/>
            <person name="Bloem J."/>
            <person name="Labutti K."/>
            <person name="Salamov A."/>
            <person name="Andreopoulos B."/>
            <person name="Baker S."/>
            <person name="Barry K."/>
            <person name="Bills G."/>
            <person name="Bluhm B."/>
            <person name="Cannon C."/>
            <person name="Castanera R."/>
            <person name="Culley D."/>
            <person name="Daum C."/>
            <person name="Ezra D."/>
            <person name="Gonzalez J."/>
            <person name="Henrissat B."/>
            <person name="Kuo A."/>
            <person name="Liang C."/>
            <person name="Lipzen A."/>
            <person name="Lutzoni F."/>
            <person name="Magnuson J."/>
            <person name="Mondo S."/>
            <person name="Nolan M."/>
            <person name="Ohm R."/>
            <person name="Pangilinan J."/>
            <person name="Park H.-J."/>
            <person name="Ramirez L."/>
            <person name="Alfaro M."/>
            <person name="Sun H."/>
            <person name="Tritt A."/>
            <person name="Yoshinaga Y."/>
            <person name="Zwiers L.-H."/>
            <person name="Turgeon B."/>
            <person name="Goodwin S."/>
            <person name="Spatafora J."/>
            <person name="Crous P."/>
            <person name="Grigoriev I."/>
        </authorList>
    </citation>
    <scope>NUCLEOTIDE SEQUENCE</scope>
    <source>
        <strain evidence="2">ATCC 36951</strain>
    </source>
</reference>
<dbReference type="Gene3D" id="3.30.70.330">
    <property type="match status" value="1"/>
</dbReference>
<gene>
    <name evidence="2" type="ORF">M409DRAFT_53664</name>
</gene>
<feature type="compositionally biased region" description="Basic and acidic residues" evidence="1">
    <location>
        <begin position="308"/>
        <end position="321"/>
    </location>
</feature>
<dbReference type="GeneID" id="54565706"/>